<accession>A0A9C7CF79</accession>
<protein>
    <submittedName>
        <fullName evidence="1">Wsv306-like protein</fullName>
    </submittedName>
</protein>
<evidence type="ECO:0000313" key="1">
    <source>
        <dbReference type="EMBL" id="BDT62562.1"/>
    </source>
</evidence>
<proteinExistence type="predicted"/>
<organism evidence="1">
    <name type="scientific">Metapenaeus ensis majanivirus</name>
    <dbReference type="NCBI Taxonomy" id="2984279"/>
    <lineage>
        <taxon>Viruses</taxon>
        <taxon>Viruses incertae sedis</taxon>
        <taxon>Naldaviricetes</taxon>
        <taxon>Nimaviridae</taxon>
    </lineage>
</organism>
<dbReference type="EMBL" id="LC738876">
    <property type="protein sequence ID" value="BDT62562.1"/>
    <property type="molecule type" value="Genomic_DNA"/>
</dbReference>
<name>A0A9C7CF79_9VIRU</name>
<reference evidence="1" key="1">
    <citation type="submission" date="2022-10" db="EMBL/GenBank/DDBJ databases">
        <title>Genome sequences of endogenous nimaviruses in decapod crustaceans.</title>
        <authorList>
            <person name="Kawato S."/>
            <person name="Nozaki R."/>
            <person name="Kondo H."/>
            <person name="Hirono I."/>
        </authorList>
    </citation>
    <scope>NUCLEOTIDE SEQUENCE</scope>
    <source>
        <strain evidence="1">Mikawa-1</strain>
    </source>
</reference>
<sequence>MIIIIIIKQQKQFNPFDKMTLNFNQLHYKPNCATVNIFCTSDKDCHLQCSSAVHYANSHDTGIDKEQQDSSTIIINLCNLLTNQCEPNMIQKGYYDMAINDLKKLSQMEKFLPKAMWDYIKINDGKRFIVARARFYENLSFHLKEGTLLDAAIQRIINEHKKNNKRNYSNKLQQINIVDDDNDNISMDLYVKQLFGRTAKPSSSQDIILTRDLEHDKKRGEYCTLIATNTAAAAATAATIKSPSKPNDKIVAFNNQYPLQFHCNEEMNAGIMMAAYQDNDGNILPICVCTYPYYLTGPTCKHRTYNRVVDYELWEKTGYADFLTDPFNDYKKANRICKSKTINTTAVFDERDGCFYCQPLAAHFAQSLQMRGPYEPALILDKDYIDSLNVNQSFKINIDYLDLLNKFY</sequence>